<name>A0AAV0RZX3_9ROSI</name>
<dbReference type="EMBL" id="CAMGYJ010000011">
    <property type="protein sequence ID" value="CAI0626421.1"/>
    <property type="molecule type" value="Genomic_DNA"/>
</dbReference>
<dbReference type="AlphaFoldDB" id="A0AAV0RZX3"/>
<protein>
    <recommendedName>
        <fullName evidence="3">Ubiquitin-like protease family profile domain-containing protein</fullName>
    </recommendedName>
</protein>
<feature type="non-terminal residue" evidence="1">
    <location>
        <position position="161"/>
    </location>
</feature>
<evidence type="ECO:0000313" key="1">
    <source>
        <dbReference type="EMBL" id="CAI0626421.1"/>
    </source>
</evidence>
<dbReference type="InterPro" id="IPR038765">
    <property type="entry name" value="Papain-like_cys_pep_sf"/>
</dbReference>
<comment type="caution">
    <text evidence="1">The sequence shown here is derived from an EMBL/GenBank/DDBJ whole genome shotgun (WGS) entry which is preliminary data.</text>
</comment>
<sequence length="161" mass="18396">GTTRFKLPQTVSYSEEDVKLAHYIFAEDLPPDEPLVQTMMEVYSRKTLWSLCPDSCVHADVITALACHLTLDELWRDADRGKRVCFLPTEFQDLVMNCGMTPTIALEAFHTKFLSKALNCRKVCLPMQDTMDDGGIHWFLAIILVDKKQVQILDSFPSQER</sequence>
<keyword evidence="2" id="KW-1185">Reference proteome</keyword>
<evidence type="ECO:0008006" key="3">
    <source>
        <dbReference type="Google" id="ProtNLM"/>
    </source>
</evidence>
<proteinExistence type="predicted"/>
<dbReference type="Proteomes" id="UP001154282">
    <property type="component" value="Unassembled WGS sequence"/>
</dbReference>
<accession>A0AAV0RZX3</accession>
<evidence type="ECO:0000313" key="2">
    <source>
        <dbReference type="Proteomes" id="UP001154282"/>
    </source>
</evidence>
<reference evidence="1" key="1">
    <citation type="submission" date="2022-08" db="EMBL/GenBank/DDBJ databases">
        <authorList>
            <person name="Gutierrez-Valencia J."/>
        </authorList>
    </citation>
    <scope>NUCLEOTIDE SEQUENCE</scope>
</reference>
<organism evidence="1 2">
    <name type="scientific">Linum tenue</name>
    <dbReference type="NCBI Taxonomy" id="586396"/>
    <lineage>
        <taxon>Eukaryota</taxon>
        <taxon>Viridiplantae</taxon>
        <taxon>Streptophyta</taxon>
        <taxon>Embryophyta</taxon>
        <taxon>Tracheophyta</taxon>
        <taxon>Spermatophyta</taxon>
        <taxon>Magnoliopsida</taxon>
        <taxon>eudicotyledons</taxon>
        <taxon>Gunneridae</taxon>
        <taxon>Pentapetalae</taxon>
        <taxon>rosids</taxon>
        <taxon>fabids</taxon>
        <taxon>Malpighiales</taxon>
        <taxon>Linaceae</taxon>
        <taxon>Linum</taxon>
    </lineage>
</organism>
<gene>
    <name evidence="1" type="ORF">LITE_LOCUS50847</name>
</gene>
<dbReference type="Gene3D" id="3.40.395.10">
    <property type="entry name" value="Adenoviral Proteinase, Chain A"/>
    <property type="match status" value="1"/>
</dbReference>
<dbReference type="SUPFAM" id="SSF54001">
    <property type="entry name" value="Cysteine proteinases"/>
    <property type="match status" value="1"/>
</dbReference>
<feature type="non-terminal residue" evidence="1">
    <location>
        <position position="1"/>
    </location>
</feature>